<keyword evidence="1" id="KW-0472">Membrane</keyword>
<organism evidence="2">
    <name type="scientific">Lygus hesperus</name>
    <name type="common">Western plant bug</name>
    <dbReference type="NCBI Taxonomy" id="30085"/>
    <lineage>
        <taxon>Eukaryota</taxon>
        <taxon>Metazoa</taxon>
        <taxon>Ecdysozoa</taxon>
        <taxon>Arthropoda</taxon>
        <taxon>Hexapoda</taxon>
        <taxon>Insecta</taxon>
        <taxon>Pterygota</taxon>
        <taxon>Neoptera</taxon>
        <taxon>Paraneoptera</taxon>
        <taxon>Hemiptera</taxon>
        <taxon>Heteroptera</taxon>
        <taxon>Panheteroptera</taxon>
        <taxon>Cimicomorpha</taxon>
        <taxon>Miridae</taxon>
        <taxon>Mirini</taxon>
        <taxon>Lygus</taxon>
    </lineage>
</organism>
<dbReference type="AlphaFoldDB" id="A0A146LTU4"/>
<reference evidence="2" key="1">
    <citation type="journal article" date="2016" name="Gigascience">
        <title>De novo construction of an expanded transcriptome assembly for the western tarnished plant bug, Lygus hesperus.</title>
        <authorList>
            <person name="Tassone E.E."/>
            <person name="Geib S.M."/>
            <person name="Hall B."/>
            <person name="Fabrick J.A."/>
            <person name="Brent C.S."/>
            <person name="Hull J.J."/>
        </authorList>
    </citation>
    <scope>NUCLEOTIDE SEQUENCE</scope>
</reference>
<gene>
    <name evidence="2" type="ORF">g.4385</name>
</gene>
<accession>A0A146LTU4</accession>
<feature type="transmembrane region" description="Helical" evidence="1">
    <location>
        <begin position="160"/>
        <end position="184"/>
    </location>
</feature>
<name>A0A146LTU4_LYGHE</name>
<proteinExistence type="predicted"/>
<feature type="transmembrane region" description="Helical" evidence="1">
    <location>
        <begin position="196"/>
        <end position="215"/>
    </location>
</feature>
<evidence type="ECO:0000313" key="2">
    <source>
        <dbReference type="EMBL" id="JAQ10172.1"/>
    </source>
</evidence>
<protein>
    <submittedName>
        <fullName evidence="2">Uncharacterized protein</fullName>
    </submittedName>
</protein>
<dbReference type="EMBL" id="GDHC01008457">
    <property type="protein sequence ID" value="JAQ10172.1"/>
    <property type="molecule type" value="Transcribed_RNA"/>
</dbReference>
<keyword evidence="1" id="KW-1133">Transmembrane helix</keyword>
<sequence length="302" mass="33013">MDSAPTSAACAVRAQHDNWSSPWKTTPKSPAMLILGAVSTPRVSALADASSTETARCVSKTYSTTPAPILAPTSSTNSTPTPLPMAFTSSGQRPCILGSNLLYRTTVLLLFTLSTTSVFRLYMRTSTRFGTLSNRMLTTTPSSTHFATLSSGLPVCVPNLSATLTTTILLFFFLTGSTLLRLLLLHPLLQSNLQTLLLLLLWILITLPLLLLLHLQPKPPTLLPSNFLTSPTTSCDLLVVSVYCHLCTKNKVKKKKRKSTLTPVTLTEILTRGLNPTLLPPYHRGFLILQRVWGLQLRTQLQ</sequence>
<evidence type="ECO:0000256" key="1">
    <source>
        <dbReference type="SAM" id="Phobius"/>
    </source>
</evidence>
<feature type="transmembrane region" description="Helical" evidence="1">
    <location>
        <begin position="227"/>
        <end position="248"/>
    </location>
</feature>
<feature type="transmembrane region" description="Helical" evidence="1">
    <location>
        <begin position="101"/>
        <end position="123"/>
    </location>
</feature>
<keyword evidence="1" id="KW-0812">Transmembrane</keyword>